<dbReference type="PROSITE" id="PS51353">
    <property type="entry name" value="ARSC"/>
    <property type="match status" value="1"/>
</dbReference>
<evidence type="ECO:0000313" key="3">
    <source>
        <dbReference type="EMBL" id="MCM8748972.1"/>
    </source>
</evidence>
<evidence type="ECO:0000256" key="1">
    <source>
        <dbReference type="ARBA" id="ARBA00007198"/>
    </source>
</evidence>
<dbReference type="Gene3D" id="3.40.30.10">
    <property type="entry name" value="Glutaredoxin"/>
    <property type="match status" value="1"/>
</dbReference>
<reference evidence="3" key="1">
    <citation type="submission" date="2022-06" db="EMBL/GenBank/DDBJ databases">
        <title>CFH 74404 Thermomicrobiaceae sp.</title>
        <authorList>
            <person name="Ming H."/>
            <person name="Li W.-J."/>
            <person name="Zhao Z."/>
        </authorList>
    </citation>
    <scope>NUCLEOTIDE SEQUENCE</scope>
    <source>
        <strain evidence="3">CFH 74404</strain>
    </source>
</reference>
<dbReference type="CDD" id="cd02977">
    <property type="entry name" value="ArsC_family"/>
    <property type="match status" value="1"/>
</dbReference>
<dbReference type="InterPro" id="IPR036249">
    <property type="entry name" value="Thioredoxin-like_sf"/>
</dbReference>
<evidence type="ECO:0000256" key="2">
    <source>
        <dbReference type="PROSITE-ProRule" id="PRU01282"/>
    </source>
</evidence>
<dbReference type="AlphaFoldDB" id="A0AA41WBT8"/>
<accession>A0AA41WBT8</accession>
<dbReference type="InterPro" id="IPR006660">
    <property type="entry name" value="Arsenate_reductase-like"/>
</dbReference>
<evidence type="ECO:0008006" key="5">
    <source>
        <dbReference type="Google" id="ProtNLM"/>
    </source>
</evidence>
<dbReference type="Proteomes" id="UP001165306">
    <property type="component" value="Unassembled WGS sequence"/>
</dbReference>
<name>A0AA41WBT8_9BACT</name>
<dbReference type="EMBL" id="JAMSLR010000004">
    <property type="protein sequence ID" value="MCM8748972.1"/>
    <property type="molecule type" value="Genomic_DNA"/>
</dbReference>
<dbReference type="PANTHER" id="PTHR30041">
    <property type="entry name" value="ARSENATE REDUCTASE"/>
    <property type="match status" value="1"/>
</dbReference>
<comment type="caution">
    <text evidence="3">The sequence shown here is derived from an EMBL/GenBank/DDBJ whole genome shotgun (WGS) entry which is preliminary data.</text>
</comment>
<organism evidence="3 4">
    <name type="scientific">Thermalbibacter longus</name>
    <dbReference type="NCBI Taxonomy" id="2951981"/>
    <lineage>
        <taxon>Bacteria</taxon>
        <taxon>Pseudomonadati</taxon>
        <taxon>Thermomicrobiota</taxon>
        <taxon>Thermomicrobia</taxon>
        <taxon>Thermomicrobiales</taxon>
        <taxon>Thermomicrobiaceae</taxon>
        <taxon>Thermalbibacter</taxon>
    </lineage>
</organism>
<dbReference type="PANTHER" id="PTHR30041:SF4">
    <property type="entry name" value="ARSENATE REDUCTASE"/>
    <property type="match status" value="1"/>
</dbReference>
<comment type="similarity">
    <text evidence="1 2">Belongs to the ArsC family.</text>
</comment>
<evidence type="ECO:0000313" key="4">
    <source>
        <dbReference type="Proteomes" id="UP001165306"/>
    </source>
</evidence>
<dbReference type="SUPFAM" id="SSF52833">
    <property type="entry name" value="Thioredoxin-like"/>
    <property type="match status" value="1"/>
</dbReference>
<gene>
    <name evidence="3" type="ORF">NET02_07445</name>
</gene>
<sequence length="97" mass="11265">MPYRRRDYFSQRFTREELVELLQRTGLSPRDLLSTRSRAYQALGLAEREVSEDELIDLMVQEPTLLRRPIVLIDNQVVVGSDRKRLAAALHGASRVR</sequence>
<dbReference type="Pfam" id="PF03960">
    <property type="entry name" value="ArsC"/>
    <property type="match status" value="1"/>
</dbReference>
<proteinExistence type="inferred from homology"/>
<protein>
    <recommendedName>
        <fullName evidence="5">Arsenate reductase</fullName>
    </recommendedName>
</protein>
<keyword evidence="4" id="KW-1185">Reference proteome</keyword>